<dbReference type="PROSITE" id="PS00675">
    <property type="entry name" value="SIGMA54_INTERACT_1"/>
    <property type="match status" value="1"/>
</dbReference>
<evidence type="ECO:0000256" key="1">
    <source>
        <dbReference type="ARBA" id="ARBA00022741"/>
    </source>
</evidence>
<dbReference type="GO" id="GO:0006355">
    <property type="term" value="P:regulation of DNA-templated transcription"/>
    <property type="evidence" value="ECO:0007669"/>
    <property type="project" value="InterPro"/>
</dbReference>
<protein>
    <submittedName>
        <fullName evidence="9">Putative Fis family two component sigma-54 specific transcriptional regulator</fullName>
    </submittedName>
</protein>
<dbReference type="PANTHER" id="PTHR32071:SF113">
    <property type="entry name" value="ALGINATE BIOSYNTHESIS TRANSCRIPTIONAL REGULATORY PROTEIN ALGB"/>
    <property type="match status" value="1"/>
</dbReference>
<evidence type="ECO:0000259" key="7">
    <source>
        <dbReference type="PROSITE" id="PS50045"/>
    </source>
</evidence>
<dbReference type="PROSITE" id="PS50110">
    <property type="entry name" value="RESPONSE_REGULATORY"/>
    <property type="match status" value="1"/>
</dbReference>
<reference evidence="9 10" key="1">
    <citation type="journal article" date="2013" name="J. Bacteriol.">
        <title>Roles of HynAB and Ech, the only two hydrogenases found in the model sulfate reducer Desulfovibrio gigas.</title>
        <authorList>
            <person name="Morais-Silva F.O."/>
            <person name="Santos C.I."/>
            <person name="Rodrigues R."/>
            <person name="Pereira I.A."/>
            <person name="Rodrigues-Pousada C."/>
        </authorList>
    </citation>
    <scope>NUCLEOTIDE SEQUENCE [LARGE SCALE GENOMIC DNA]</scope>
    <source>
        <strain evidence="10">ATCC 19364 / DSM 1382 / NCIMB 9332 / VKM B-1759</strain>
    </source>
</reference>
<keyword evidence="3" id="KW-0805">Transcription regulation</keyword>
<evidence type="ECO:0000313" key="10">
    <source>
        <dbReference type="Proteomes" id="UP000016587"/>
    </source>
</evidence>
<evidence type="ECO:0000259" key="8">
    <source>
        <dbReference type="PROSITE" id="PS50110"/>
    </source>
</evidence>
<dbReference type="Pfam" id="PF02954">
    <property type="entry name" value="HTH_8"/>
    <property type="match status" value="1"/>
</dbReference>
<dbReference type="PATRIC" id="fig|1121448.10.peg.1896"/>
<gene>
    <name evidence="9" type="ORF">DGI_1941</name>
</gene>
<keyword evidence="6" id="KW-0597">Phosphoprotein</keyword>
<evidence type="ECO:0000256" key="4">
    <source>
        <dbReference type="ARBA" id="ARBA00023125"/>
    </source>
</evidence>
<evidence type="ECO:0000256" key="3">
    <source>
        <dbReference type="ARBA" id="ARBA00023015"/>
    </source>
</evidence>
<dbReference type="PROSITE" id="PS00688">
    <property type="entry name" value="SIGMA54_INTERACT_3"/>
    <property type="match status" value="1"/>
</dbReference>
<sequence>MKRLCIIDDEPGHRLMVRAIMEDAGWDVVEAGSGEDGLRLLREELHAAEPGQRSGVVLLDMRMPGMDGRQTLHALQRLRPELPVVMLTAYGSVDVAVEAMKRGAFDFLTKPADNEELLATLEKAHEYGRLLAESAALARGSTDALAADLEPCRTLVGESPAMREVKELIARAGPSEATILILGESGTGKELIAEALHAASRRAAMPMIKINCAALPEQLLESELFGYKKGAFTGAVKDKPGRFVLADGGTLFLDEIGELPMAVQAKLLRALQERVIEPLGGVKPVPVDVRVLAATNKDLAQAIAEGTFREDLYFRLNILEITAPPLRERLEDVPLLASHLLDKLARKNRRAAPAVSGLFLDALRPYPWPGNVRELENVLERALILASTDMLQPAQLPPRVLEARSPAVSGAGAHMAAVISPALLEEAEREAIVKALDAHRGHRERTAQALGISRRTLQYKISRYGLAKRRDAADNDSLQ</sequence>
<dbReference type="PANTHER" id="PTHR32071">
    <property type="entry name" value="TRANSCRIPTIONAL REGULATORY PROTEIN"/>
    <property type="match status" value="1"/>
</dbReference>
<dbReference type="EMBL" id="CP006585">
    <property type="protein sequence ID" value="AGW13718.1"/>
    <property type="molecule type" value="Genomic_DNA"/>
</dbReference>
<keyword evidence="5" id="KW-0804">Transcription</keyword>
<dbReference type="Gene3D" id="3.40.50.2300">
    <property type="match status" value="1"/>
</dbReference>
<dbReference type="InterPro" id="IPR002197">
    <property type="entry name" value="HTH_Fis"/>
</dbReference>
<dbReference type="Gene3D" id="1.10.8.60">
    <property type="match status" value="1"/>
</dbReference>
<organism evidence="9 10">
    <name type="scientific">Megalodesulfovibrio gigas (strain ATCC 19364 / DSM 1382 / NCIMB 9332 / VKM B-1759)</name>
    <name type="common">Desulfovibrio gigas</name>
    <dbReference type="NCBI Taxonomy" id="1121448"/>
    <lineage>
        <taxon>Bacteria</taxon>
        <taxon>Pseudomonadati</taxon>
        <taxon>Thermodesulfobacteriota</taxon>
        <taxon>Desulfovibrionia</taxon>
        <taxon>Desulfovibrionales</taxon>
        <taxon>Desulfovibrionaceae</taxon>
        <taxon>Megalodesulfovibrio</taxon>
    </lineage>
</organism>
<dbReference type="PROSITE" id="PS50045">
    <property type="entry name" value="SIGMA54_INTERACT_4"/>
    <property type="match status" value="1"/>
</dbReference>
<dbReference type="RefSeq" id="WP_021760601.1">
    <property type="nucleotide sequence ID" value="NC_022444.1"/>
</dbReference>
<keyword evidence="4" id="KW-0238">DNA-binding</keyword>
<feature type="modified residue" description="4-aspartylphosphate" evidence="6">
    <location>
        <position position="60"/>
    </location>
</feature>
<dbReference type="PRINTS" id="PR01590">
    <property type="entry name" value="HTHFIS"/>
</dbReference>
<dbReference type="AlphaFoldDB" id="T2GBP6"/>
<dbReference type="Gene3D" id="3.40.50.300">
    <property type="entry name" value="P-loop containing nucleotide triphosphate hydrolases"/>
    <property type="match status" value="1"/>
</dbReference>
<dbReference type="Proteomes" id="UP000016587">
    <property type="component" value="Chromosome"/>
</dbReference>
<dbReference type="Gene3D" id="1.10.10.60">
    <property type="entry name" value="Homeodomain-like"/>
    <property type="match status" value="1"/>
</dbReference>
<evidence type="ECO:0000256" key="6">
    <source>
        <dbReference type="PROSITE-ProRule" id="PRU00169"/>
    </source>
</evidence>
<keyword evidence="1" id="KW-0547">Nucleotide-binding</keyword>
<dbReference type="InterPro" id="IPR058031">
    <property type="entry name" value="AAA_lid_NorR"/>
</dbReference>
<reference evidence="10" key="2">
    <citation type="submission" date="2013-07" db="EMBL/GenBank/DDBJ databases">
        <authorList>
            <person name="Morais-Silva F.O."/>
            <person name="Rezende A.M."/>
            <person name="Pimentel C."/>
            <person name="Resende D.M."/>
            <person name="Santos C.I."/>
            <person name="Clemente C."/>
            <person name="de Oliveira L.M."/>
            <person name="da Silva S.M."/>
            <person name="Costa D.A."/>
            <person name="Varela-Raposo A."/>
            <person name="Horacio E.C.A."/>
            <person name="Matos M."/>
            <person name="Flores O."/>
            <person name="Ruiz J.C."/>
            <person name="Rodrigues-Pousada C."/>
        </authorList>
    </citation>
    <scope>NUCLEOTIDE SEQUENCE [LARGE SCALE GENOMIC DNA]</scope>
    <source>
        <strain evidence="10">ATCC 19364 / DSM 1382 / NCIMB 9332 / VKM B-1759</strain>
    </source>
</reference>
<evidence type="ECO:0000256" key="5">
    <source>
        <dbReference type="ARBA" id="ARBA00023163"/>
    </source>
</evidence>
<proteinExistence type="predicted"/>
<dbReference type="SUPFAM" id="SSF46689">
    <property type="entry name" value="Homeodomain-like"/>
    <property type="match status" value="1"/>
</dbReference>
<dbReference type="GO" id="GO:0043565">
    <property type="term" value="F:sequence-specific DNA binding"/>
    <property type="evidence" value="ECO:0007669"/>
    <property type="project" value="InterPro"/>
</dbReference>
<dbReference type="STRING" id="1121448.DGI_1941"/>
<dbReference type="InterPro" id="IPR025944">
    <property type="entry name" value="Sigma_54_int_dom_CS"/>
</dbReference>
<dbReference type="SMART" id="SM00382">
    <property type="entry name" value="AAA"/>
    <property type="match status" value="1"/>
</dbReference>
<dbReference type="InterPro" id="IPR001789">
    <property type="entry name" value="Sig_transdc_resp-reg_receiver"/>
</dbReference>
<dbReference type="GO" id="GO:0000160">
    <property type="term" value="P:phosphorelay signal transduction system"/>
    <property type="evidence" value="ECO:0007669"/>
    <property type="project" value="InterPro"/>
</dbReference>
<dbReference type="InterPro" id="IPR011006">
    <property type="entry name" value="CheY-like_superfamily"/>
</dbReference>
<evidence type="ECO:0000313" key="9">
    <source>
        <dbReference type="EMBL" id="AGW13718.1"/>
    </source>
</evidence>
<dbReference type="InterPro" id="IPR002078">
    <property type="entry name" value="Sigma_54_int"/>
</dbReference>
<dbReference type="OrthoDB" id="9763792at2"/>
<dbReference type="GO" id="GO:0005524">
    <property type="term" value="F:ATP binding"/>
    <property type="evidence" value="ECO:0007669"/>
    <property type="project" value="UniProtKB-KW"/>
</dbReference>
<feature type="domain" description="Response regulatory" evidence="8">
    <location>
        <begin position="3"/>
        <end position="125"/>
    </location>
</feature>
<keyword evidence="10" id="KW-1185">Reference proteome</keyword>
<dbReference type="CDD" id="cd00009">
    <property type="entry name" value="AAA"/>
    <property type="match status" value="1"/>
</dbReference>
<dbReference type="InterPro" id="IPR003593">
    <property type="entry name" value="AAA+_ATPase"/>
</dbReference>
<dbReference type="Pfam" id="PF00158">
    <property type="entry name" value="Sigma54_activat"/>
    <property type="match status" value="1"/>
</dbReference>
<dbReference type="Pfam" id="PF25601">
    <property type="entry name" value="AAA_lid_14"/>
    <property type="match status" value="1"/>
</dbReference>
<dbReference type="PROSITE" id="PS00676">
    <property type="entry name" value="SIGMA54_INTERACT_2"/>
    <property type="match status" value="1"/>
</dbReference>
<dbReference type="FunFam" id="3.40.50.300:FF:000006">
    <property type="entry name" value="DNA-binding transcriptional regulator NtrC"/>
    <property type="match status" value="1"/>
</dbReference>
<dbReference type="SMART" id="SM00448">
    <property type="entry name" value="REC"/>
    <property type="match status" value="1"/>
</dbReference>
<dbReference type="SUPFAM" id="SSF52540">
    <property type="entry name" value="P-loop containing nucleoside triphosphate hydrolases"/>
    <property type="match status" value="1"/>
</dbReference>
<feature type="domain" description="Sigma-54 factor interaction" evidence="7">
    <location>
        <begin position="155"/>
        <end position="384"/>
    </location>
</feature>
<dbReference type="HOGENOM" id="CLU_000445_0_6_7"/>
<accession>T2GBP6</accession>
<dbReference type="KEGG" id="dgg:DGI_1941"/>
<dbReference type="InterPro" id="IPR027417">
    <property type="entry name" value="P-loop_NTPase"/>
</dbReference>
<dbReference type="SUPFAM" id="SSF52172">
    <property type="entry name" value="CheY-like"/>
    <property type="match status" value="1"/>
</dbReference>
<dbReference type="InterPro" id="IPR009057">
    <property type="entry name" value="Homeodomain-like_sf"/>
</dbReference>
<dbReference type="InterPro" id="IPR025943">
    <property type="entry name" value="Sigma_54_int_dom_ATP-bd_2"/>
</dbReference>
<dbReference type="eggNOG" id="COG2204">
    <property type="taxonomic scope" value="Bacteria"/>
</dbReference>
<evidence type="ECO:0000256" key="2">
    <source>
        <dbReference type="ARBA" id="ARBA00022840"/>
    </source>
</evidence>
<name>T2GBP6_MEGG1</name>
<dbReference type="InterPro" id="IPR025662">
    <property type="entry name" value="Sigma_54_int_dom_ATP-bd_1"/>
</dbReference>
<dbReference type="Pfam" id="PF00072">
    <property type="entry name" value="Response_reg"/>
    <property type="match status" value="1"/>
</dbReference>
<keyword evidence="2" id="KW-0067">ATP-binding</keyword>